<proteinExistence type="inferred from homology"/>
<comment type="similarity">
    <text evidence="1">Belongs to the helicase family.</text>
</comment>
<reference evidence="3" key="1">
    <citation type="submission" date="2022-11" db="EMBL/GenBank/DDBJ databases">
        <title>Centuries of genome instability and evolution in soft-shell clam transmissible cancer (bioRxiv).</title>
        <authorList>
            <person name="Hart S.F.M."/>
            <person name="Yonemitsu M.A."/>
            <person name="Giersch R.M."/>
            <person name="Beal B.F."/>
            <person name="Arriagada G."/>
            <person name="Davis B.W."/>
            <person name="Ostrander E.A."/>
            <person name="Goff S.P."/>
            <person name="Metzger M.J."/>
        </authorList>
    </citation>
    <scope>NUCLEOTIDE SEQUENCE</scope>
    <source>
        <strain evidence="3">MELC-2E11</strain>
        <tissue evidence="3">Siphon/mantle</tissue>
    </source>
</reference>
<dbReference type="InterPro" id="IPR010285">
    <property type="entry name" value="DNA_helicase_pif1-like_DEAD"/>
</dbReference>
<sequence length="553" mass="61905">MVVGGHNIILTGQGGSGKSYVLKKAITALSTQGKHVAITASTGIAATQYCNGQTLHSWCGLGDGGIQVDELCHLICTDERYQKAKERILKTEVLFIDECSMVSQKVFDVTERICRTVKSHEKYFGGIQVVIAGDYYQLPPVPDLLCGNHGKYWFQSVHFNAAIPHHINLTTTFVKTIQISFHALMKWKRSFERQIDVDDTTVHLFASHYQTHLFNHDQLKQFPGEITILKAEDEGDKHYIQTFQAPNILGVKLDCPVMLIVNLSDKLVNGTIGKVTNIPNDIITVYFQTLDQSIELKRHKFTKTDPVTRKTLCKRYQFPLILAFGLTMHKAQGMTLDSVVVDCKDVKVAGQIGVAIGRVKTPENLQAELFAPFDTDISRISDDNDLDWSDTQLHECLNVNEALPCQNPRPLPVDITAEIILNTIQREFLETPVAVDIDLTINEVTKNRLSFEFWLSQQYLTLRKIADNNFPDGKVVETNSDTRDFPPNFRNPAKSGGAVMNRDEGAFLSGIYNPLFAGLRKFGGKSRVSELRVSDSQASCSDDVHSVGRKFQL</sequence>
<protein>
    <recommendedName>
        <fullName evidence="1">ATP-dependent DNA helicase</fullName>
        <ecNumber evidence="1">5.6.2.3</ecNumber>
    </recommendedName>
</protein>
<comment type="catalytic activity">
    <reaction evidence="1">
        <text>ATP + H2O = ADP + phosphate + H(+)</text>
        <dbReference type="Rhea" id="RHEA:13065"/>
        <dbReference type="ChEBI" id="CHEBI:15377"/>
        <dbReference type="ChEBI" id="CHEBI:15378"/>
        <dbReference type="ChEBI" id="CHEBI:30616"/>
        <dbReference type="ChEBI" id="CHEBI:43474"/>
        <dbReference type="ChEBI" id="CHEBI:456216"/>
        <dbReference type="EC" id="5.6.2.3"/>
    </reaction>
</comment>
<keyword evidence="1" id="KW-0347">Helicase</keyword>
<dbReference type="InterPro" id="IPR051055">
    <property type="entry name" value="PIF1_helicase"/>
</dbReference>
<dbReference type="Proteomes" id="UP001164746">
    <property type="component" value="Chromosome 1"/>
</dbReference>
<evidence type="ECO:0000256" key="1">
    <source>
        <dbReference type="RuleBase" id="RU363044"/>
    </source>
</evidence>
<accession>A0ABY7DC25</accession>
<keyword evidence="1" id="KW-0067">ATP-binding</keyword>
<dbReference type="EMBL" id="CP111012">
    <property type="protein sequence ID" value="WAQ93628.1"/>
    <property type="molecule type" value="Genomic_DNA"/>
</dbReference>
<keyword evidence="1" id="KW-0227">DNA damage</keyword>
<name>A0ABY7DC25_MYAAR</name>
<dbReference type="Pfam" id="PF05970">
    <property type="entry name" value="PIF1"/>
    <property type="match status" value="1"/>
</dbReference>
<evidence type="ECO:0000313" key="4">
    <source>
        <dbReference type="Proteomes" id="UP001164746"/>
    </source>
</evidence>
<keyword evidence="4" id="KW-1185">Reference proteome</keyword>
<keyword evidence="1" id="KW-0234">DNA repair</keyword>
<dbReference type="InterPro" id="IPR027417">
    <property type="entry name" value="P-loop_NTPase"/>
</dbReference>
<dbReference type="Gene3D" id="3.40.50.300">
    <property type="entry name" value="P-loop containing nucleotide triphosphate hydrolases"/>
    <property type="match status" value="1"/>
</dbReference>
<keyword evidence="1" id="KW-0378">Hydrolase</keyword>
<dbReference type="SUPFAM" id="SSF52540">
    <property type="entry name" value="P-loop containing nucleoside triphosphate hydrolases"/>
    <property type="match status" value="2"/>
</dbReference>
<evidence type="ECO:0000259" key="2">
    <source>
        <dbReference type="Pfam" id="PF05970"/>
    </source>
</evidence>
<dbReference type="PANTHER" id="PTHR47642:SF5">
    <property type="entry name" value="ATP-DEPENDENT DNA HELICASE"/>
    <property type="match status" value="1"/>
</dbReference>
<comment type="cofactor">
    <cofactor evidence="1">
        <name>Mg(2+)</name>
        <dbReference type="ChEBI" id="CHEBI:18420"/>
    </cofactor>
</comment>
<gene>
    <name evidence="3" type="ORF">MAR_006099</name>
</gene>
<feature type="domain" description="DNA helicase Pif1-like DEAD-box helicase" evidence="2">
    <location>
        <begin position="5"/>
        <end position="141"/>
    </location>
</feature>
<keyword evidence="1" id="KW-0547">Nucleotide-binding</keyword>
<dbReference type="PANTHER" id="PTHR47642">
    <property type="entry name" value="ATP-DEPENDENT DNA HELICASE"/>
    <property type="match status" value="1"/>
</dbReference>
<keyword evidence="1" id="KW-0233">DNA recombination</keyword>
<evidence type="ECO:0000313" key="3">
    <source>
        <dbReference type="EMBL" id="WAQ93628.1"/>
    </source>
</evidence>
<dbReference type="EC" id="5.6.2.3" evidence="1"/>
<organism evidence="3 4">
    <name type="scientific">Mya arenaria</name>
    <name type="common">Soft-shell clam</name>
    <dbReference type="NCBI Taxonomy" id="6604"/>
    <lineage>
        <taxon>Eukaryota</taxon>
        <taxon>Metazoa</taxon>
        <taxon>Spiralia</taxon>
        <taxon>Lophotrochozoa</taxon>
        <taxon>Mollusca</taxon>
        <taxon>Bivalvia</taxon>
        <taxon>Autobranchia</taxon>
        <taxon>Heteroconchia</taxon>
        <taxon>Euheterodonta</taxon>
        <taxon>Imparidentia</taxon>
        <taxon>Neoheterodontei</taxon>
        <taxon>Myida</taxon>
        <taxon>Myoidea</taxon>
        <taxon>Myidae</taxon>
        <taxon>Mya</taxon>
    </lineage>
</organism>